<dbReference type="InterPro" id="IPR011989">
    <property type="entry name" value="ARM-like"/>
</dbReference>
<keyword evidence="12 15" id="KW-0833">Ubl conjugation pathway</keyword>
<evidence type="ECO:0000259" key="18">
    <source>
        <dbReference type="PROSITE" id="PS51292"/>
    </source>
</evidence>
<feature type="compositionally biased region" description="Basic and acidic residues" evidence="16">
    <location>
        <begin position="1078"/>
        <end position="1087"/>
    </location>
</feature>
<gene>
    <name evidence="19" type="ORF">FCC1311_002642</name>
</gene>
<accession>A0A2R5FZ67</accession>
<evidence type="ECO:0000313" key="20">
    <source>
        <dbReference type="Proteomes" id="UP000241890"/>
    </source>
</evidence>
<feature type="region of interest" description="Disordered" evidence="16">
    <location>
        <begin position="35"/>
        <end position="64"/>
    </location>
</feature>
<feature type="compositionally biased region" description="Low complexity" evidence="16">
    <location>
        <begin position="1099"/>
        <end position="1126"/>
    </location>
</feature>
<dbReference type="InterPro" id="IPR011016">
    <property type="entry name" value="Znf_RING-CH"/>
</dbReference>
<sequence length="1603" mass="173935">MGKARKASAAASAAAMHRAGFDASTFVGFDAFSSPAASASAAPPVAAGEGKPATRAQRGAGNEELSATSYYAGKHEDIKQAFKSLSKKDPQTKVKALQEIARLIAEETLSTREDAREALPHFLYHYLRLCSRDADHRVRERANSTLGVILARVPKLVSRFAGVYLGETLCCVGDASNADVSRAASELVRSMDQHLGDDGLRGLFQKHLESISSVLAKRVASRGADGVDEEIRDRIQASALGAIGKLPDLVPGEADDLLGPLARAALGQPVRWKHLLNSESSLVRGAAYEVVGTLAKAGILDPTVAGGDACTLLSRALVSEQEPRLVGRVVEALVTTMQNASFFEQVREFRKAFFPNLWSFLRRGARGSGRYAYPMLLPMLSLIPAHVWEDLGSEELANKWLEEVWSGMAAEEDLGPHGSPALLQAQLESIAFLLKHGRAFDPTHLVRPLNAYICETRRFRLGHDLLATLALALGQVPTDGTAWWAAVHQCLFQHLMEDATRANRVGEVLNAGAKRGTQGVIDLAGSLVDAALDDGRRCPSLGALDSLVAVSGATDGRLEKDSRAQALLAEGLLQVPSEDAPTPVQGIVQAVLDWPVPSAVSAVRRLGWLDQDAATTLEASCSGPLARFAAMHFGQESGEVSDFGLEKPFTSDLPEESALRAMAGVLAILGASTRPEIGALAMICEALLQPRTEHVDAVASETESWLRDWLVRVFDRPADNLLWGERAEHAWAHLVRQGDRGKNVFSRLSSTRQPERLVDVAMYVSEEVEDGCLGFHEPAPLLWTLVTHAGYHPEWREAILVPYIVQARFGDFVHAALEDEALQAVMEEAAVVEVFASASALSSYAVASDAQEVRETVKDQIVPAMEGLQLSLPALRTLVQTMSPLLQELGLKFDALVERCATAVLQHVPAAARDEAAGTADAFITVMKDHEDGDSGLESGGQDEEEGEVNKNIDQEGATLGEAGTGVRADLETTSTAPAFKAPAFSEGEEILYMKTPGAPVAGIVSKVHLDDPSEPYYTVVLEGREVQTIERHLKAKYYVPETLAELNGLLAQARRAGDHKESLRLMKLLPSLTPKPVDSEMQRREALAASKARRQRALEQMAQAQARRQGGQSGSSSTRQGARSGAKLDGAAGEDTEENNVGVTSKVMDVSLCRALEQFGVLTGPGRGARLGREELRNLLLVSAALEAVAAPPHLDAEDEDAERIVDKAIDLVLAGPHGAGQSFAGTVPLEALDLVKRAPFSLLMQSDERMRGILERIALARDGANDEIASALADVVEKVAAEEGDLARKWWSQREVLLEGLQAGRVADGKGDFPVSCWRALVALIREMRGADADEREATKQILESRGLVAEALRWSLLDETSGSTPDALRQRVGAQTMRVLPALSRKWFTDSTLVNRAEYARVRALMSKFITPKIVAIEVADIVKANREHAFDAVNEVGQRGENAGTEEDLEDFGQITVRASAGARMVTALYEKEDCSVEMEVRIPLCFPLENVQVECVGQVGISRDRWRRWVMQINTLLTSQDGTLLDALLLWKLNMDKELEGMEPCPICYAVVHANDQSFPRLKCSVCKNAYHSRCLVKWFRTSHKNECPMCKQPFEFE</sequence>
<keyword evidence="8 15" id="KW-0808">Transferase</keyword>
<evidence type="ECO:0000256" key="10">
    <source>
        <dbReference type="ARBA" id="ARBA00022737"/>
    </source>
</evidence>
<evidence type="ECO:0000313" key="19">
    <source>
        <dbReference type="EMBL" id="GBG24046.1"/>
    </source>
</evidence>
<dbReference type="PROSITE" id="PS50089">
    <property type="entry name" value="ZF_RING_2"/>
    <property type="match status" value="1"/>
</dbReference>
<comment type="subunit">
    <text evidence="15">Component of the ribosome quality control complex (RQC).</text>
</comment>
<dbReference type="Pfam" id="PF22958">
    <property type="entry name" value="Ltn1_1st"/>
    <property type="match status" value="1"/>
</dbReference>
<evidence type="ECO:0000256" key="4">
    <source>
        <dbReference type="ARBA" id="ARBA00007997"/>
    </source>
</evidence>
<comment type="subcellular location">
    <subcellularLocation>
        <location evidence="2">Cytoplasm</location>
        <location evidence="2">Cytosol</location>
    </subcellularLocation>
</comment>
<dbReference type="Pfam" id="PF23009">
    <property type="entry name" value="UBC_like"/>
    <property type="match status" value="1"/>
</dbReference>
<feature type="domain" description="RING-CH-type" evidence="18">
    <location>
        <begin position="1542"/>
        <end position="1603"/>
    </location>
</feature>
<keyword evidence="9 15" id="KW-0479">Metal-binding</keyword>
<evidence type="ECO:0000256" key="6">
    <source>
        <dbReference type="ARBA" id="ARBA00017157"/>
    </source>
</evidence>
<dbReference type="GO" id="GO:1990112">
    <property type="term" value="C:RQC complex"/>
    <property type="evidence" value="ECO:0007669"/>
    <property type="project" value="UniProtKB-UniRule"/>
</dbReference>
<dbReference type="SUPFAM" id="SSF48371">
    <property type="entry name" value="ARM repeat"/>
    <property type="match status" value="1"/>
</dbReference>
<feature type="region of interest" description="Disordered" evidence="16">
    <location>
        <begin position="930"/>
        <end position="949"/>
    </location>
</feature>
<evidence type="ECO:0000256" key="1">
    <source>
        <dbReference type="ARBA" id="ARBA00000900"/>
    </source>
</evidence>
<keyword evidence="11 14" id="KW-0863">Zinc-finger</keyword>
<dbReference type="InParanoid" id="A0A2R5FZ67"/>
<dbReference type="Gene3D" id="3.30.40.10">
    <property type="entry name" value="Zinc/RING finger domain, C3HC4 (zinc finger)"/>
    <property type="match status" value="1"/>
</dbReference>
<evidence type="ECO:0000256" key="11">
    <source>
        <dbReference type="ARBA" id="ARBA00022771"/>
    </source>
</evidence>
<dbReference type="InterPro" id="IPR039795">
    <property type="entry name" value="LTN1/Rkr1"/>
</dbReference>
<dbReference type="PANTHER" id="PTHR12389">
    <property type="entry name" value="ZINC FINGER PROTEIN 294"/>
    <property type="match status" value="1"/>
</dbReference>
<comment type="caution">
    <text evidence="19">The sequence shown here is derived from an EMBL/GenBank/DDBJ whole genome shotgun (WGS) entry which is preliminary data.</text>
</comment>
<dbReference type="InterPro" id="IPR013083">
    <property type="entry name" value="Znf_RING/FYVE/PHD"/>
</dbReference>
<dbReference type="GO" id="GO:0072344">
    <property type="term" value="P:rescue of stalled ribosome"/>
    <property type="evidence" value="ECO:0007669"/>
    <property type="project" value="UniProtKB-UniRule"/>
</dbReference>
<evidence type="ECO:0000256" key="5">
    <source>
        <dbReference type="ARBA" id="ARBA00012483"/>
    </source>
</evidence>
<keyword evidence="7" id="KW-0963">Cytoplasm</keyword>
<dbReference type="PROSITE" id="PS51292">
    <property type="entry name" value="ZF_RING_CH"/>
    <property type="match status" value="1"/>
</dbReference>
<dbReference type="InterPro" id="IPR054478">
    <property type="entry name" value="LTN1_UBC"/>
</dbReference>
<dbReference type="UniPathway" id="UPA00143"/>
<dbReference type="GO" id="GO:0061630">
    <property type="term" value="F:ubiquitin protein ligase activity"/>
    <property type="evidence" value="ECO:0007669"/>
    <property type="project" value="UniProtKB-UniRule"/>
</dbReference>
<evidence type="ECO:0000256" key="15">
    <source>
        <dbReference type="RuleBase" id="RU367090"/>
    </source>
</evidence>
<dbReference type="GO" id="GO:0008270">
    <property type="term" value="F:zinc ion binding"/>
    <property type="evidence" value="ECO:0007669"/>
    <property type="project" value="UniProtKB-KW"/>
</dbReference>
<dbReference type="InterPro" id="IPR001841">
    <property type="entry name" value="Znf_RING"/>
</dbReference>
<organism evidence="19 20">
    <name type="scientific">Hondaea fermentalgiana</name>
    <dbReference type="NCBI Taxonomy" id="2315210"/>
    <lineage>
        <taxon>Eukaryota</taxon>
        <taxon>Sar</taxon>
        <taxon>Stramenopiles</taxon>
        <taxon>Bigyra</taxon>
        <taxon>Labyrinthulomycetes</taxon>
        <taxon>Thraustochytrida</taxon>
        <taxon>Thraustochytriidae</taxon>
        <taxon>Hondaea</taxon>
    </lineage>
</organism>
<proteinExistence type="inferred from homology"/>
<dbReference type="GO" id="GO:0005829">
    <property type="term" value="C:cytosol"/>
    <property type="evidence" value="ECO:0007669"/>
    <property type="project" value="UniProtKB-SubCell"/>
</dbReference>
<dbReference type="InterPro" id="IPR054476">
    <property type="entry name" value="Ltn1_N"/>
</dbReference>
<evidence type="ECO:0000259" key="17">
    <source>
        <dbReference type="PROSITE" id="PS50089"/>
    </source>
</evidence>
<dbReference type="EMBL" id="BEYU01000003">
    <property type="protein sequence ID" value="GBG24046.1"/>
    <property type="molecule type" value="Genomic_DNA"/>
</dbReference>
<dbReference type="InterPro" id="IPR016024">
    <property type="entry name" value="ARM-type_fold"/>
</dbReference>
<evidence type="ECO:0000256" key="9">
    <source>
        <dbReference type="ARBA" id="ARBA00022723"/>
    </source>
</evidence>
<keyword evidence="10" id="KW-0677">Repeat</keyword>
<dbReference type="EC" id="2.3.2.27" evidence="5 15"/>
<dbReference type="Gene3D" id="1.25.10.10">
    <property type="entry name" value="Leucine-rich Repeat Variant"/>
    <property type="match status" value="1"/>
</dbReference>
<keyword evidence="13 15" id="KW-0862">Zinc</keyword>
<comment type="function">
    <text evidence="15">E3 ubiquitin-protein ligase. Component of the ribosome quality control complex (RQC), a ribosome-associated complex that mediates ubiquitination and extraction of incompletely synthesized nascent chains for proteasomal degradation.</text>
</comment>
<dbReference type="OrthoDB" id="6108at2759"/>
<keyword evidence="20" id="KW-1185">Reference proteome</keyword>
<feature type="domain" description="RING-type" evidence="17">
    <location>
        <begin position="1550"/>
        <end position="1597"/>
    </location>
</feature>
<feature type="compositionally biased region" description="Low complexity" evidence="16">
    <location>
        <begin position="35"/>
        <end position="47"/>
    </location>
</feature>
<dbReference type="Proteomes" id="UP000241890">
    <property type="component" value="Unassembled WGS sequence"/>
</dbReference>
<dbReference type="PANTHER" id="PTHR12389:SF0">
    <property type="entry name" value="E3 UBIQUITIN-PROTEIN LIGASE LISTERIN"/>
    <property type="match status" value="1"/>
</dbReference>
<evidence type="ECO:0000256" key="13">
    <source>
        <dbReference type="ARBA" id="ARBA00022833"/>
    </source>
</evidence>
<evidence type="ECO:0000256" key="16">
    <source>
        <dbReference type="SAM" id="MobiDB-lite"/>
    </source>
</evidence>
<comment type="catalytic activity">
    <reaction evidence="1 15">
        <text>S-ubiquitinyl-[E2 ubiquitin-conjugating enzyme]-L-cysteine + [acceptor protein]-L-lysine = [E2 ubiquitin-conjugating enzyme]-L-cysteine + N(6)-ubiquitinyl-[acceptor protein]-L-lysine.</text>
        <dbReference type="EC" id="2.3.2.27"/>
    </reaction>
</comment>
<evidence type="ECO:0000256" key="7">
    <source>
        <dbReference type="ARBA" id="ARBA00022490"/>
    </source>
</evidence>
<name>A0A2R5FZ67_9STRA</name>
<dbReference type="GO" id="GO:1990116">
    <property type="term" value="P:ribosome-associated ubiquitin-dependent protein catabolic process"/>
    <property type="evidence" value="ECO:0007669"/>
    <property type="project" value="UniProtKB-UniRule"/>
</dbReference>
<protein>
    <recommendedName>
        <fullName evidence="6 15">E3 ubiquitin-protein ligase listerin</fullName>
        <ecNumber evidence="5 15">2.3.2.27</ecNumber>
    </recommendedName>
    <alternativeName>
        <fullName evidence="15">RING-type E3 ubiquitin transferase listerin</fullName>
    </alternativeName>
</protein>
<comment type="similarity">
    <text evidence="4 15">Belongs to the LTN1 family.</text>
</comment>
<dbReference type="InterPro" id="IPR039804">
    <property type="entry name" value="RING-CH-C4HC3_LTN1"/>
</dbReference>
<feature type="region of interest" description="Disordered" evidence="16">
    <location>
        <begin position="1074"/>
        <end position="1141"/>
    </location>
</feature>
<dbReference type="GO" id="GO:0043023">
    <property type="term" value="F:ribosomal large subunit binding"/>
    <property type="evidence" value="ECO:0007669"/>
    <property type="project" value="TreeGrafter"/>
</dbReference>
<evidence type="ECO:0000256" key="3">
    <source>
        <dbReference type="ARBA" id="ARBA00004906"/>
    </source>
</evidence>
<dbReference type="FunFam" id="3.30.40.10:FF:000038">
    <property type="entry name" value="E3 ubiquitin-protein ligase listerin"/>
    <property type="match status" value="1"/>
</dbReference>
<evidence type="ECO:0000256" key="12">
    <source>
        <dbReference type="ARBA" id="ARBA00022786"/>
    </source>
</evidence>
<dbReference type="GO" id="GO:0016567">
    <property type="term" value="P:protein ubiquitination"/>
    <property type="evidence" value="ECO:0007669"/>
    <property type="project" value="UniProtKB-UniPathway"/>
</dbReference>
<dbReference type="SUPFAM" id="SSF57850">
    <property type="entry name" value="RING/U-box"/>
    <property type="match status" value="1"/>
</dbReference>
<reference evidence="19 20" key="1">
    <citation type="submission" date="2017-12" db="EMBL/GenBank/DDBJ databases">
        <title>Sequencing, de novo assembly and annotation of complete genome of a new Thraustochytrid species, strain FCC1311.</title>
        <authorList>
            <person name="Sedici K."/>
            <person name="Godart F."/>
            <person name="Aiese Cigliano R."/>
            <person name="Sanseverino W."/>
            <person name="Barakat M."/>
            <person name="Ortet P."/>
            <person name="Marechal E."/>
            <person name="Cagnac O."/>
            <person name="Amato A."/>
        </authorList>
    </citation>
    <scope>NUCLEOTIDE SEQUENCE [LARGE SCALE GENOMIC DNA]</scope>
</reference>
<comment type="pathway">
    <text evidence="3 15">Protein modification; protein ubiquitination.</text>
</comment>
<evidence type="ECO:0000256" key="8">
    <source>
        <dbReference type="ARBA" id="ARBA00022679"/>
    </source>
</evidence>
<dbReference type="CDD" id="cd16491">
    <property type="entry name" value="RING-CH-C4HC3_LTN1"/>
    <property type="match status" value="1"/>
</dbReference>
<evidence type="ECO:0000256" key="14">
    <source>
        <dbReference type="PROSITE-ProRule" id="PRU00175"/>
    </source>
</evidence>
<evidence type="ECO:0000256" key="2">
    <source>
        <dbReference type="ARBA" id="ARBA00004514"/>
    </source>
</evidence>